<evidence type="ECO:0000313" key="2">
    <source>
        <dbReference type="EMBL" id="OAF67288.1"/>
    </source>
</evidence>
<feature type="domain" description="Centrosomal protein CEP104 N-terminal" evidence="1">
    <location>
        <begin position="33"/>
        <end position="144"/>
    </location>
</feature>
<dbReference type="GO" id="GO:0005929">
    <property type="term" value="C:cilium"/>
    <property type="evidence" value="ECO:0007669"/>
    <property type="project" value="TreeGrafter"/>
</dbReference>
<proteinExistence type="predicted"/>
<dbReference type="Proteomes" id="UP000078046">
    <property type="component" value="Unassembled WGS sequence"/>
</dbReference>
<keyword evidence="3" id="KW-1185">Reference proteome</keyword>
<dbReference type="EMBL" id="LWCA01000700">
    <property type="protein sequence ID" value="OAF67288.1"/>
    <property type="molecule type" value="Genomic_DNA"/>
</dbReference>
<evidence type="ECO:0000313" key="3">
    <source>
        <dbReference type="Proteomes" id="UP000078046"/>
    </source>
</evidence>
<dbReference type="PANTHER" id="PTHR13371">
    <property type="entry name" value="GLYCINE-, GLUTAMATE-, THIENYLCYCLOHEXYLPIPERIDINE-BINDING PROTEIN"/>
    <property type="match status" value="1"/>
</dbReference>
<dbReference type="InterPro" id="IPR048739">
    <property type="entry name" value="CEP104_N"/>
</dbReference>
<organism evidence="2 3">
    <name type="scientific">Intoshia linei</name>
    <dbReference type="NCBI Taxonomy" id="1819745"/>
    <lineage>
        <taxon>Eukaryota</taxon>
        <taxon>Metazoa</taxon>
        <taxon>Spiralia</taxon>
        <taxon>Lophotrochozoa</taxon>
        <taxon>Mesozoa</taxon>
        <taxon>Orthonectida</taxon>
        <taxon>Rhopaluridae</taxon>
        <taxon>Intoshia</taxon>
    </lineage>
</organism>
<name>A0A177AZ48_9BILA</name>
<sequence>MPQKIGFHVVHATSQDDLYKIQQLNTQKPTSIGWRSARYCVYPQTVIIQLNEPVRIRKIQILSHQYIVASKIELFTGNVEVKYDQVSYESAHFVRLGYVTMTDTHDAQISGRELKSINVDTIGMFIKFVLHKNYLNEKNVYNQNIETLLEFNTLSNIDISGCHEIKEKQLYVCLEHVGKQLHSFLFSKCFQLRENFYQNFSEYIPNIRYFPMNVLSNSR</sequence>
<protein>
    <recommendedName>
        <fullName evidence="1">Centrosomal protein CEP104 N-terminal domain-containing protein</fullName>
    </recommendedName>
</protein>
<dbReference type="InterPro" id="IPR052607">
    <property type="entry name" value="CEP104-like"/>
</dbReference>
<dbReference type="OrthoDB" id="66599at2759"/>
<reference evidence="2 3" key="1">
    <citation type="submission" date="2016-04" db="EMBL/GenBank/DDBJ databases">
        <title>The genome of Intoshia linei affirms orthonectids as highly simplified spiralians.</title>
        <authorList>
            <person name="Mikhailov K.V."/>
            <person name="Slusarev G.S."/>
            <person name="Nikitin M.A."/>
            <person name="Logacheva M.D."/>
            <person name="Penin A."/>
            <person name="Aleoshin V."/>
            <person name="Panchin Y.V."/>
        </authorList>
    </citation>
    <scope>NUCLEOTIDE SEQUENCE [LARGE SCALE GENOMIC DNA]</scope>
    <source>
        <strain evidence="2">Intl2013</strain>
        <tissue evidence="2">Whole animal</tissue>
    </source>
</reference>
<evidence type="ECO:0000259" key="1">
    <source>
        <dbReference type="Pfam" id="PF21038"/>
    </source>
</evidence>
<dbReference type="PANTHER" id="PTHR13371:SF0">
    <property type="entry name" value="CENTROSOMAL PROTEIN OF 104 KDA"/>
    <property type="match status" value="1"/>
</dbReference>
<dbReference type="SUPFAM" id="SSF49785">
    <property type="entry name" value="Galactose-binding domain-like"/>
    <property type="match status" value="1"/>
</dbReference>
<gene>
    <name evidence="2" type="ORF">A3Q56_04880</name>
</gene>
<dbReference type="InterPro" id="IPR008979">
    <property type="entry name" value="Galactose-bd-like_sf"/>
</dbReference>
<accession>A0A177AZ48</accession>
<dbReference type="AlphaFoldDB" id="A0A177AZ48"/>
<comment type="caution">
    <text evidence="2">The sequence shown here is derived from an EMBL/GenBank/DDBJ whole genome shotgun (WGS) entry which is preliminary data.</text>
</comment>
<dbReference type="Gene3D" id="2.60.120.260">
    <property type="entry name" value="Galactose-binding domain-like"/>
    <property type="match status" value="1"/>
</dbReference>
<dbReference type="Pfam" id="PF21038">
    <property type="entry name" value="CEP104_N"/>
    <property type="match status" value="1"/>
</dbReference>